<evidence type="ECO:0000313" key="1">
    <source>
        <dbReference type="EnsemblMetazoa" id="GAUT009450-PA"/>
    </source>
</evidence>
<dbReference type="Proteomes" id="UP000078200">
    <property type="component" value="Unassembled WGS sequence"/>
</dbReference>
<dbReference type="VEuPathDB" id="VectorBase:GAUT009450"/>
<proteinExistence type="predicted"/>
<dbReference type="AlphaFoldDB" id="A0A1A9UML1"/>
<sequence>MSLTISARHLFVNKYVPPLCADGGRGGGCVVSMLNIIGWPVPGAIPAEELPKLLGTIASSTTRWREILLWKIVLPSFITTEYWMSGLKSTKCQDEHRNGRRNDTTSSANLFCGAHAHVHDLYPCHDCCDHGHENYVVDLDVENDCVNVNGCGSVYDDLVVHVIANDYGYGVFYSDHVPVWGYENHYHPG</sequence>
<evidence type="ECO:0000313" key="2">
    <source>
        <dbReference type="Proteomes" id="UP000078200"/>
    </source>
</evidence>
<keyword evidence="2" id="KW-1185">Reference proteome</keyword>
<protein>
    <submittedName>
        <fullName evidence="1">Uncharacterized protein</fullName>
    </submittedName>
</protein>
<name>A0A1A9UML1_GLOAU</name>
<organism evidence="1 2">
    <name type="scientific">Glossina austeni</name>
    <name type="common">Savannah tsetse fly</name>
    <dbReference type="NCBI Taxonomy" id="7395"/>
    <lineage>
        <taxon>Eukaryota</taxon>
        <taxon>Metazoa</taxon>
        <taxon>Ecdysozoa</taxon>
        <taxon>Arthropoda</taxon>
        <taxon>Hexapoda</taxon>
        <taxon>Insecta</taxon>
        <taxon>Pterygota</taxon>
        <taxon>Neoptera</taxon>
        <taxon>Endopterygota</taxon>
        <taxon>Diptera</taxon>
        <taxon>Brachycera</taxon>
        <taxon>Muscomorpha</taxon>
        <taxon>Hippoboscoidea</taxon>
        <taxon>Glossinidae</taxon>
        <taxon>Glossina</taxon>
    </lineage>
</organism>
<dbReference type="EnsemblMetazoa" id="GAUT009450-RA">
    <property type="protein sequence ID" value="GAUT009450-PA"/>
    <property type="gene ID" value="GAUT009450"/>
</dbReference>
<accession>A0A1A9UML1</accession>
<reference evidence="1" key="1">
    <citation type="submission" date="2020-05" db="UniProtKB">
        <authorList>
            <consortium name="EnsemblMetazoa"/>
        </authorList>
    </citation>
    <scope>IDENTIFICATION</scope>
    <source>
        <strain evidence="1">TTRI</strain>
    </source>
</reference>